<protein>
    <submittedName>
        <fullName evidence="5">MarR family transcriptional regulator</fullName>
    </submittedName>
</protein>
<gene>
    <name evidence="5" type="ORF">CGZ75_13570</name>
</gene>
<dbReference type="AlphaFoldDB" id="A0A229NVX3"/>
<dbReference type="SMART" id="SM00347">
    <property type="entry name" value="HTH_MARR"/>
    <property type="match status" value="1"/>
</dbReference>
<dbReference type="RefSeq" id="WP_089524841.1">
    <property type="nucleotide sequence ID" value="NZ_NMUQ01000002.1"/>
</dbReference>
<dbReference type="InterPro" id="IPR000835">
    <property type="entry name" value="HTH_MarR-typ"/>
</dbReference>
<dbReference type="InterPro" id="IPR036390">
    <property type="entry name" value="WH_DNA-bd_sf"/>
</dbReference>
<evidence type="ECO:0000256" key="2">
    <source>
        <dbReference type="ARBA" id="ARBA00023125"/>
    </source>
</evidence>
<keyword evidence="6" id="KW-1185">Reference proteome</keyword>
<reference evidence="5 6" key="1">
    <citation type="submission" date="2017-07" db="EMBL/GenBank/DDBJ databases">
        <title>Paenibacillus herberti R33 genome sequencing and assembly.</title>
        <authorList>
            <person name="Su W."/>
        </authorList>
    </citation>
    <scope>NUCLEOTIDE SEQUENCE [LARGE SCALE GENOMIC DNA]</scope>
    <source>
        <strain evidence="5 6">R33</strain>
    </source>
</reference>
<sequence>MEVEIKRFHLAAQAFMQTMELSMQETIKESGMTRTQLLVLHLIKKHAPCKLAVIAEKMEAKPSAITVMMDRLENGGYVRRRHDTVDRRAIFVEITEEGEKVMQWMRQQKEKMIGVHLSKLTAEELHTITLILEKLTVGED</sequence>
<dbReference type="Gene3D" id="1.10.10.10">
    <property type="entry name" value="Winged helix-like DNA-binding domain superfamily/Winged helix DNA-binding domain"/>
    <property type="match status" value="1"/>
</dbReference>
<organism evidence="5 6">
    <name type="scientific">Paenibacillus herberti</name>
    <dbReference type="NCBI Taxonomy" id="1619309"/>
    <lineage>
        <taxon>Bacteria</taxon>
        <taxon>Bacillati</taxon>
        <taxon>Bacillota</taxon>
        <taxon>Bacilli</taxon>
        <taxon>Bacillales</taxon>
        <taxon>Paenibacillaceae</taxon>
        <taxon>Paenibacillus</taxon>
    </lineage>
</organism>
<dbReference type="SUPFAM" id="SSF46785">
    <property type="entry name" value="Winged helix' DNA-binding domain"/>
    <property type="match status" value="1"/>
</dbReference>
<dbReference type="OrthoDB" id="327696at2"/>
<dbReference type="Proteomes" id="UP000215145">
    <property type="component" value="Unassembled WGS sequence"/>
</dbReference>
<accession>A0A229NVX3</accession>
<dbReference type="Pfam" id="PF01047">
    <property type="entry name" value="MarR"/>
    <property type="match status" value="1"/>
</dbReference>
<dbReference type="GO" id="GO:0003700">
    <property type="term" value="F:DNA-binding transcription factor activity"/>
    <property type="evidence" value="ECO:0007669"/>
    <property type="project" value="InterPro"/>
</dbReference>
<dbReference type="PANTHER" id="PTHR42756">
    <property type="entry name" value="TRANSCRIPTIONAL REGULATOR, MARR"/>
    <property type="match status" value="1"/>
</dbReference>
<evidence type="ECO:0000259" key="4">
    <source>
        <dbReference type="PROSITE" id="PS50995"/>
    </source>
</evidence>
<keyword evidence="3" id="KW-0804">Transcription</keyword>
<comment type="caution">
    <text evidence="5">The sequence shown here is derived from an EMBL/GenBank/DDBJ whole genome shotgun (WGS) entry which is preliminary data.</text>
</comment>
<feature type="domain" description="HTH marR-type" evidence="4">
    <location>
        <begin position="1"/>
        <end position="137"/>
    </location>
</feature>
<dbReference type="PROSITE" id="PS50995">
    <property type="entry name" value="HTH_MARR_2"/>
    <property type="match status" value="1"/>
</dbReference>
<evidence type="ECO:0000313" key="6">
    <source>
        <dbReference type="Proteomes" id="UP000215145"/>
    </source>
</evidence>
<evidence type="ECO:0000256" key="3">
    <source>
        <dbReference type="ARBA" id="ARBA00023163"/>
    </source>
</evidence>
<dbReference type="GO" id="GO:0003677">
    <property type="term" value="F:DNA binding"/>
    <property type="evidence" value="ECO:0007669"/>
    <property type="project" value="UniProtKB-KW"/>
</dbReference>
<keyword evidence="2" id="KW-0238">DNA-binding</keyword>
<name>A0A229NVX3_9BACL</name>
<dbReference type="PANTHER" id="PTHR42756:SF1">
    <property type="entry name" value="TRANSCRIPTIONAL REPRESSOR OF EMRAB OPERON"/>
    <property type="match status" value="1"/>
</dbReference>
<keyword evidence="1" id="KW-0805">Transcription regulation</keyword>
<proteinExistence type="predicted"/>
<evidence type="ECO:0000256" key="1">
    <source>
        <dbReference type="ARBA" id="ARBA00023015"/>
    </source>
</evidence>
<evidence type="ECO:0000313" key="5">
    <source>
        <dbReference type="EMBL" id="OXM14018.1"/>
    </source>
</evidence>
<dbReference type="EMBL" id="NMUQ01000002">
    <property type="protein sequence ID" value="OXM14018.1"/>
    <property type="molecule type" value="Genomic_DNA"/>
</dbReference>
<dbReference type="InterPro" id="IPR036388">
    <property type="entry name" value="WH-like_DNA-bd_sf"/>
</dbReference>